<dbReference type="AlphaFoldDB" id="A0AAD4TX01"/>
<organism evidence="1 2">
    <name type="scientific">Ovis ammon polii</name>
    <dbReference type="NCBI Taxonomy" id="230172"/>
    <lineage>
        <taxon>Eukaryota</taxon>
        <taxon>Metazoa</taxon>
        <taxon>Chordata</taxon>
        <taxon>Craniata</taxon>
        <taxon>Vertebrata</taxon>
        <taxon>Euteleostomi</taxon>
        <taxon>Mammalia</taxon>
        <taxon>Eutheria</taxon>
        <taxon>Laurasiatheria</taxon>
        <taxon>Artiodactyla</taxon>
        <taxon>Ruminantia</taxon>
        <taxon>Pecora</taxon>
        <taxon>Bovidae</taxon>
        <taxon>Caprinae</taxon>
        <taxon>Ovis</taxon>
    </lineage>
</organism>
<evidence type="ECO:0000313" key="2">
    <source>
        <dbReference type="Proteomes" id="UP001214576"/>
    </source>
</evidence>
<name>A0AAD4TX01_OVIAM</name>
<reference evidence="1" key="1">
    <citation type="submission" date="2022-03" db="EMBL/GenBank/DDBJ databases">
        <title>Genomic analyses of argali, domestic sheep and their hybrids provide insights into chromosomal evolution, heterosis and genetic basis of agronomic traits.</title>
        <authorList>
            <person name="Li M."/>
        </authorList>
    </citation>
    <scope>NUCLEOTIDE SEQUENCE</scope>
    <source>
        <strain evidence="1">CAU-MHL-2022a</strain>
        <tissue evidence="1">Skin</tissue>
    </source>
</reference>
<proteinExistence type="predicted"/>
<gene>
    <name evidence="1" type="ORF">MG293_015736</name>
</gene>
<comment type="caution">
    <text evidence="1">The sequence shown here is derived from an EMBL/GenBank/DDBJ whole genome shotgun (WGS) entry which is preliminary data.</text>
</comment>
<evidence type="ECO:0000313" key="1">
    <source>
        <dbReference type="EMBL" id="KAI4534876.1"/>
    </source>
</evidence>
<keyword evidence="2" id="KW-1185">Reference proteome</keyword>
<dbReference type="EMBL" id="JAKZEL010000019">
    <property type="protein sequence ID" value="KAI4534876.1"/>
    <property type="molecule type" value="Genomic_DNA"/>
</dbReference>
<protein>
    <submittedName>
        <fullName evidence="1">Uncharacterized protein</fullName>
    </submittedName>
</protein>
<accession>A0AAD4TX01</accession>
<dbReference type="Proteomes" id="UP001214576">
    <property type="component" value="Unassembled WGS sequence"/>
</dbReference>
<sequence>MFEQQRRRRVKKEFTVNFEVLFERVTWKILLHDRQCVNSNERIVSATLTSEKFWNAEFILLMRGTTREGLSPGSCSAAGSLRSLPVQVRLLFVLAAAGGAQRGARARQFSSPLLLLIEKTGTLRSLPVQVRLLFVLAAAY</sequence>